<evidence type="ECO:0000256" key="1">
    <source>
        <dbReference type="ARBA" id="ARBA00022676"/>
    </source>
</evidence>
<reference evidence="4 5" key="1">
    <citation type="journal article" date="2019" name="Int. J. Syst. Evol. Microbiol.">
        <title>The Global Catalogue of Microorganisms (GCM) 10K type strain sequencing project: providing services to taxonomists for standard genome sequencing and annotation.</title>
        <authorList>
            <consortium name="The Broad Institute Genomics Platform"/>
            <consortium name="The Broad Institute Genome Sequencing Center for Infectious Disease"/>
            <person name="Wu L."/>
            <person name="Ma J."/>
        </authorList>
    </citation>
    <scope>NUCLEOTIDE SEQUENCE [LARGE SCALE GENOMIC DNA]</scope>
    <source>
        <strain evidence="4 5">CGMCC 1.3239</strain>
    </source>
</reference>
<dbReference type="Pfam" id="PF13439">
    <property type="entry name" value="Glyco_transf_4"/>
    <property type="match status" value="1"/>
</dbReference>
<keyword evidence="2 4" id="KW-0808">Transferase</keyword>
<evidence type="ECO:0000313" key="4">
    <source>
        <dbReference type="EMBL" id="MFC6752622.1"/>
    </source>
</evidence>
<feature type="domain" description="Glycosyltransferase subfamily 4-like N-terminal" evidence="3">
    <location>
        <begin position="25"/>
        <end position="185"/>
    </location>
</feature>
<comment type="caution">
    <text evidence="4">The sequence shown here is derived from an EMBL/GenBank/DDBJ whole genome shotgun (WGS) entry which is preliminary data.</text>
</comment>
<dbReference type="PANTHER" id="PTHR12526:SF640">
    <property type="entry name" value="COLANIC ACID BIOSYNTHESIS GLYCOSYLTRANSFERASE WCAL-RELATED"/>
    <property type="match status" value="1"/>
</dbReference>
<dbReference type="SUPFAM" id="SSF53756">
    <property type="entry name" value="UDP-Glycosyltransferase/glycogen phosphorylase"/>
    <property type="match status" value="1"/>
</dbReference>
<sequence length="374" mass="41876">MPRHICFVSDTLHTYLGSGIETGAGGAERQQYKIATALVDRGYDVTVLTRAYGSLRRETVEGIDVRRVIPDVRGIQNAPRKAARILAALREVDADLHYVRGNPFLCMVTALFTRTVGRGAFCYQVANDSNVEPGHLAEMNPLLHRGYLAAIRSADAVCALTPYQRDLLADEHGVDATVVPCGYDLPPESDLIDHADRETVLWVGRMNEDQKKPMRFLDLAEALPDREFVMVGPHDNDDPDYYDRVERRAETIPNCNFKGFVPPDEIHEYFRQAALLVNTSDYEGFGNVFLEAWRYETPVVSLHYTLHGVIDKEPVGVHAGSTDSLPEAVEDLLVDVDHRREYGVAGREHVADEYSFPSVLAVYETVFDRIAPTE</sequence>
<dbReference type="Gene3D" id="3.40.50.2000">
    <property type="entry name" value="Glycogen Phosphorylase B"/>
    <property type="match status" value="2"/>
</dbReference>
<dbReference type="GO" id="GO:0016757">
    <property type="term" value="F:glycosyltransferase activity"/>
    <property type="evidence" value="ECO:0007669"/>
    <property type="project" value="UniProtKB-KW"/>
</dbReference>
<dbReference type="AlphaFoldDB" id="A0ABD5S9Q8"/>
<evidence type="ECO:0000259" key="3">
    <source>
        <dbReference type="Pfam" id="PF13439"/>
    </source>
</evidence>
<dbReference type="InterPro" id="IPR028098">
    <property type="entry name" value="Glyco_trans_4-like_N"/>
</dbReference>
<dbReference type="Proteomes" id="UP001596442">
    <property type="component" value="Unassembled WGS sequence"/>
</dbReference>
<protein>
    <submittedName>
        <fullName evidence="4">Glycosyltransferase family 4 protein</fullName>
        <ecNumber evidence="4">2.4.-.-</ecNumber>
    </submittedName>
</protein>
<evidence type="ECO:0000313" key="5">
    <source>
        <dbReference type="Proteomes" id="UP001596442"/>
    </source>
</evidence>
<keyword evidence="1 4" id="KW-0328">Glycosyltransferase</keyword>
<dbReference type="CDD" id="cd03801">
    <property type="entry name" value="GT4_PimA-like"/>
    <property type="match status" value="1"/>
</dbReference>
<dbReference type="RefSeq" id="WP_379779487.1">
    <property type="nucleotide sequence ID" value="NZ_JBHSWW010000030.1"/>
</dbReference>
<gene>
    <name evidence="4" type="ORF">ACFQEU_03945</name>
</gene>
<accession>A0ABD5S9Q8</accession>
<proteinExistence type="predicted"/>
<dbReference type="EMBL" id="JBHSWW010000030">
    <property type="protein sequence ID" value="MFC6752622.1"/>
    <property type="molecule type" value="Genomic_DNA"/>
</dbReference>
<evidence type="ECO:0000256" key="2">
    <source>
        <dbReference type="ARBA" id="ARBA00022679"/>
    </source>
</evidence>
<dbReference type="Pfam" id="PF13692">
    <property type="entry name" value="Glyco_trans_1_4"/>
    <property type="match status" value="1"/>
</dbReference>
<dbReference type="PANTHER" id="PTHR12526">
    <property type="entry name" value="GLYCOSYLTRANSFERASE"/>
    <property type="match status" value="1"/>
</dbReference>
<dbReference type="EC" id="2.4.-.-" evidence="4"/>
<keyword evidence="5" id="KW-1185">Reference proteome</keyword>
<organism evidence="4 5">
    <name type="scientific">Halorubrum tibetense</name>
    <dbReference type="NCBI Taxonomy" id="175631"/>
    <lineage>
        <taxon>Archaea</taxon>
        <taxon>Methanobacteriati</taxon>
        <taxon>Methanobacteriota</taxon>
        <taxon>Stenosarchaea group</taxon>
        <taxon>Halobacteria</taxon>
        <taxon>Halobacteriales</taxon>
        <taxon>Haloferacaceae</taxon>
        <taxon>Halorubrum</taxon>
    </lineage>
</organism>
<name>A0ABD5S9Q8_9EURY</name>